<reference evidence="1 2" key="1">
    <citation type="submission" date="2019-02" db="EMBL/GenBank/DDBJ databases">
        <title>Genome sequencing of the rare red list fungi Dentipellis fragilis.</title>
        <authorList>
            <person name="Buettner E."/>
            <person name="Kellner H."/>
        </authorList>
    </citation>
    <scope>NUCLEOTIDE SEQUENCE [LARGE SCALE GENOMIC DNA]</scope>
    <source>
        <strain evidence="1 2">DSM 105465</strain>
    </source>
</reference>
<protein>
    <submittedName>
        <fullName evidence="1">Uncharacterized protein</fullName>
    </submittedName>
</protein>
<dbReference type="STRING" id="205917.A0A4Y9XND1"/>
<evidence type="ECO:0000313" key="1">
    <source>
        <dbReference type="EMBL" id="TFY51262.1"/>
    </source>
</evidence>
<dbReference type="OrthoDB" id="1001765at2759"/>
<accession>A0A4Y9XND1</accession>
<dbReference type="Pfam" id="PF13668">
    <property type="entry name" value="Ferritin_2"/>
    <property type="match status" value="1"/>
</dbReference>
<name>A0A4Y9XND1_9AGAM</name>
<gene>
    <name evidence="1" type="ORF">EVG20_g11083</name>
</gene>
<sequence length="189" mass="19484">PKSFMKVSQALESVGTSAYTGAARFIQNKDYLLVAAEILSVEARHSGWVSSSVEKEAGWNGAFETPLDLNQVYSLAAGFITACPNTNAALPVHAFAPLALSSSSAVPKAGGVITLQFTPQSSNGTTLYAAFLNGPSEQVVPLDAQGHAEVPQGLKGTTYVLVVNASSAVQDGTTVAGPAILDLTFGPDE</sequence>
<proteinExistence type="predicted"/>
<evidence type="ECO:0000313" key="2">
    <source>
        <dbReference type="Proteomes" id="UP000298327"/>
    </source>
</evidence>
<comment type="caution">
    <text evidence="1">The sequence shown here is derived from an EMBL/GenBank/DDBJ whole genome shotgun (WGS) entry which is preliminary data.</text>
</comment>
<keyword evidence="2" id="KW-1185">Reference proteome</keyword>
<feature type="non-terminal residue" evidence="1">
    <location>
        <position position="1"/>
    </location>
</feature>
<organism evidence="1 2">
    <name type="scientific">Dentipellis fragilis</name>
    <dbReference type="NCBI Taxonomy" id="205917"/>
    <lineage>
        <taxon>Eukaryota</taxon>
        <taxon>Fungi</taxon>
        <taxon>Dikarya</taxon>
        <taxon>Basidiomycota</taxon>
        <taxon>Agaricomycotina</taxon>
        <taxon>Agaricomycetes</taxon>
        <taxon>Russulales</taxon>
        <taxon>Hericiaceae</taxon>
        <taxon>Dentipellis</taxon>
    </lineage>
</organism>
<dbReference type="AlphaFoldDB" id="A0A4Y9XND1"/>
<dbReference type="Proteomes" id="UP000298327">
    <property type="component" value="Unassembled WGS sequence"/>
</dbReference>
<dbReference type="EMBL" id="SEOQ01001566">
    <property type="protein sequence ID" value="TFY51262.1"/>
    <property type="molecule type" value="Genomic_DNA"/>
</dbReference>